<dbReference type="GO" id="GO:0005524">
    <property type="term" value="F:ATP binding"/>
    <property type="evidence" value="ECO:0007669"/>
    <property type="project" value="UniProtKB-KW"/>
</dbReference>
<dbReference type="InterPro" id="IPR027417">
    <property type="entry name" value="P-loop_NTPase"/>
</dbReference>
<keyword evidence="5" id="KW-0808">Transferase</keyword>
<dbReference type="GO" id="GO:0042802">
    <property type="term" value="F:identical protein binding"/>
    <property type="evidence" value="ECO:0007669"/>
    <property type="project" value="UniProtKB-ARBA"/>
</dbReference>
<evidence type="ECO:0000256" key="11">
    <source>
        <dbReference type="ARBA" id="ARBA00023169"/>
    </source>
</evidence>
<keyword evidence="7 15" id="KW-0418">Kinase</keyword>
<dbReference type="PANTHER" id="PTHR32309">
    <property type="entry name" value="TYROSINE-PROTEIN KINASE"/>
    <property type="match status" value="1"/>
</dbReference>
<proteinExistence type="inferred from homology"/>
<evidence type="ECO:0000313" key="16">
    <source>
        <dbReference type="Proteomes" id="UP001215533"/>
    </source>
</evidence>
<sequence>MGLFKKEKSLDQASIKEGVGLITLTDPTSVIAEQFRTVRTNIQFSSIDQKLRSVVFTSAGPLQGKSTVSANVAVTWADQGVDVLLVDADMRRPTIHQTFQVPNKKGLTSLLTEETFDLNSAIQKTPVDHLFVLPCGVVPPNPSELLNTKKMDKLILELTKHFDLVIFDAPPVISVTDAQILASKVDGTILVTPQGIADKGSIAKSKELLEVVHARILGTIMNRVKSENTCGYYDGYYGGYYGTEETK</sequence>
<evidence type="ECO:0000256" key="6">
    <source>
        <dbReference type="ARBA" id="ARBA00022741"/>
    </source>
</evidence>
<comment type="pathway">
    <text evidence="1">Capsule biogenesis; capsule polysaccharide biosynthesis.</text>
</comment>
<evidence type="ECO:0000256" key="8">
    <source>
        <dbReference type="ARBA" id="ARBA00022840"/>
    </source>
</evidence>
<dbReference type="InterPro" id="IPR050445">
    <property type="entry name" value="Bact_polysacc_biosynth/exp"/>
</dbReference>
<dbReference type="Proteomes" id="UP001215533">
    <property type="component" value="Chromosome"/>
</dbReference>
<comment type="catalytic activity">
    <reaction evidence="13">
        <text>L-tyrosyl-[protein] + ATP = O-phospho-L-tyrosyl-[protein] + ADP + H(+)</text>
        <dbReference type="Rhea" id="RHEA:10596"/>
        <dbReference type="Rhea" id="RHEA-COMP:10136"/>
        <dbReference type="Rhea" id="RHEA-COMP:20101"/>
        <dbReference type="ChEBI" id="CHEBI:15378"/>
        <dbReference type="ChEBI" id="CHEBI:30616"/>
        <dbReference type="ChEBI" id="CHEBI:46858"/>
        <dbReference type="ChEBI" id="CHEBI:61978"/>
        <dbReference type="ChEBI" id="CHEBI:456216"/>
        <dbReference type="EC" id="2.7.10.2"/>
    </reaction>
</comment>
<gene>
    <name evidence="15" type="ORF">PSR33_05115</name>
</gene>
<evidence type="ECO:0000313" key="15">
    <source>
        <dbReference type="EMBL" id="WDC91580.1"/>
    </source>
</evidence>
<evidence type="ECO:0000256" key="4">
    <source>
        <dbReference type="ARBA" id="ARBA00019200"/>
    </source>
</evidence>
<dbReference type="CDD" id="cd05387">
    <property type="entry name" value="BY-kinase"/>
    <property type="match status" value="1"/>
</dbReference>
<keyword evidence="6" id="KW-0547">Nucleotide-binding</keyword>
<dbReference type="EC" id="2.7.10.2" evidence="3"/>
<dbReference type="Pfam" id="PF13614">
    <property type="entry name" value="AAA_31"/>
    <property type="match status" value="1"/>
</dbReference>
<evidence type="ECO:0000256" key="13">
    <source>
        <dbReference type="ARBA" id="ARBA00051245"/>
    </source>
</evidence>
<keyword evidence="8" id="KW-0067">ATP-binding</keyword>
<dbReference type="EMBL" id="CP117683">
    <property type="protein sequence ID" value="WDC91580.1"/>
    <property type="molecule type" value="Genomic_DNA"/>
</dbReference>
<dbReference type="PANTHER" id="PTHR32309:SF13">
    <property type="entry name" value="FERRIC ENTEROBACTIN TRANSPORT PROTEIN FEPE"/>
    <property type="match status" value="1"/>
</dbReference>
<dbReference type="InterPro" id="IPR025669">
    <property type="entry name" value="AAA_dom"/>
</dbReference>
<keyword evidence="10" id="KW-0829">Tyrosine-protein kinase</keyword>
<evidence type="ECO:0000256" key="3">
    <source>
        <dbReference type="ARBA" id="ARBA00011903"/>
    </source>
</evidence>
<dbReference type="InterPro" id="IPR005702">
    <property type="entry name" value="Wzc-like_C"/>
</dbReference>
<evidence type="ECO:0000256" key="1">
    <source>
        <dbReference type="ARBA" id="ARBA00005132"/>
    </source>
</evidence>
<organism evidence="15 16">
    <name type="scientific">Latilactobacillus curvatus</name>
    <name type="common">Lactobacillus curvatus</name>
    <dbReference type="NCBI Taxonomy" id="28038"/>
    <lineage>
        <taxon>Bacteria</taxon>
        <taxon>Bacillati</taxon>
        <taxon>Bacillota</taxon>
        <taxon>Bacilli</taxon>
        <taxon>Lactobacillales</taxon>
        <taxon>Lactobacillaceae</taxon>
        <taxon>Latilactobacillus</taxon>
    </lineage>
</organism>
<keyword evidence="9" id="KW-0972">Capsule biogenesis/degradation</keyword>
<feature type="domain" description="AAA" evidence="14">
    <location>
        <begin position="64"/>
        <end position="198"/>
    </location>
</feature>
<dbReference type="GO" id="GO:0000271">
    <property type="term" value="P:polysaccharide biosynthetic process"/>
    <property type="evidence" value="ECO:0007669"/>
    <property type="project" value="UniProtKB-KW"/>
</dbReference>
<evidence type="ECO:0000259" key="14">
    <source>
        <dbReference type="Pfam" id="PF13614"/>
    </source>
</evidence>
<reference evidence="15" key="1">
    <citation type="submission" date="2023-02" db="EMBL/GenBank/DDBJ databases">
        <title>Complete genome sequence of Lactobacillus curvatus CACC879 isolated from Pig feces.</title>
        <authorList>
            <person name="Park S."/>
            <person name="Park M.A."/>
            <person name="Kim D.-H."/>
            <person name="Kim Y."/>
        </authorList>
    </citation>
    <scope>NUCLEOTIDE SEQUENCE</scope>
    <source>
        <strain evidence="15">CACC879</strain>
    </source>
</reference>
<comment type="similarity">
    <text evidence="2">Belongs to the CpsD/CapB family.</text>
</comment>
<evidence type="ECO:0000256" key="2">
    <source>
        <dbReference type="ARBA" id="ARBA00007316"/>
    </source>
</evidence>
<evidence type="ECO:0000256" key="7">
    <source>
        <dbReference type="ARBA" id="ARBA00022777"/>
    </source>
</evidence>
<dbReference type="AlphaFoldDB" id="A0AAJ5RHV8"/>
<dbReference type="FunFam" id="3.40.50.300:FF:000527">
    <property type="entry name" value="Tyrosine-protein kinase etk"/>
    <property type="match status" value="1"/>
</dbReference>
<comment type="function">
    <text evidence="12">Involved in the regulation of capsular polysaccharide biosynthesis. Autophosphorylation of CpsD attenuates its activity and reduces the level of encapsulation. May be part of a complex that directs the coordinated polymerization and export to the cell surface of the capsular polysaccharide.</text>
</comment>
<evidence type="ECO:0000256" key="9">
    <source>
        <dbReference type="ARBA" id="ARBA00022903"/>
    </source>
</evidence>
<accession>A0AAJ5RHV8</accession>
<evidence type="ECO:0000256" key="5">
    <source>
        <dbReference type="ARBA" id="ARBA00022679"/>
    </source>
</evidence>
<dbReference type="NCBIfam" id="TIGR01007">
    <property type="entry name" value="eps_fam"/>
    <property type="match status" value="1"/>
</dbReference>
<protein>
    <recommendedName>
        <fullName evidence="4">Tyrosine-protein kinase CpsD</fullName>
        <ecNumber evidence="3">2.7.10.2</ecNumber>
    </recommendedName>
</protein>
<name>A0AAJ5RHV8_LATCU</name>
<dbReference type="SUPFAM" id="SSF52540">
    <property type="entry name" value="P-loop containing nucleoside triphosphate hydrolases"/>
    <property type="match status" value="1"/>
</dbReference>
<evidence type="ECO:0000256" key="12">
    <source>
        <dbReference type="ARBA" id="ARBA00024964"/>
    </source>
</evidence>
<keyword evidence="11" id="KW-0270">Exopolysaccharide synthesis</keyword>
<dbReference type="GO" id="GO:0004715">
    <property type="term" value="F:non-membrane spanning protein tyrosine kinase activity"/>
    <property type="evidence" value="ECO:0007669"/>
    <property type="project" value="UniProtKB-EC"/>
</dbReference>
<evidence type="ECO:0000256" key="10">
    <source>
        <dbReference type="ARBA" id="ARBA00023137"/>
    </source>
</evidence>
<dbReference type="GO" id="GO:0005886">
    <property type="term" value="C:plasma membrane"/>
    <property type="evidence" value="ECO:0007669"/>
    <property type="project" value="UniProtKB-ARBA"/>
</dbReference>
<dbReference type="Gene3D" id="3.40.50.300">
    <property type="entry name" value="P-loop containing nucleotide triphosphate hydrolases"/>
    <property type="match status" value="1"/>
</dbReference>